<evidence type="ECO:0000313" key="2">
    <source>
        <dbReference type="Proteomes" id="UP000002630"/>
    </source>
</evidence>
<sequence>MYRYVTYHFNTNPYYRTPSPQGCAQWSTGLEHESLLVHSHEGRKEEHVLNVGTVAMQMSRYGRVFGLSREDHSVAVFRTYRALERRTPKPCATTTNSSRAPTARRALGGAFPGRRTFARSPSRVPVATASRALTGSWRARTVIIALLAENSRVHHADEYIYGDHGWKVSAQEAMKEGWNAIVSPEYVRSLEENLNVDLGGLEGIIQAFDLLSELYAQLYDLRSDGLWTSLLLDNSSFGGSADGPTLHNPNRDSWVRAAFVFGVKPVWMSCYCVVQRPGDKESAALDAGLTPSRIREILGLDGGDSTATVQLADLVGTGCDGDVEDVVYLADALGLVETIELNADGSVEAVQLCAAAEDEPIATRICKVDA</sequence>
<organism evidence="1 2">
    <name type="scientific">Ectocarpus siliculosus</name>
    <name type="common">Brown alga</name>
    <name type="synonym">Conferva siliculosa</name>
    <dbReference type="NCBI Taxonomy" id="2880"/>
    <lineage>
        <taxon>Eukaryota</taxon>
        <taxon>Sar</taxon>
        <taxon>Stramenopiles</taxon>
        <taxon>Ochrophyta</taxon>
        <taxon>PX clade</taxon>
        <taxon>Phaeophyceae</taxon>
        <taxon>Ectocarpales</taxon>
        <taxon>Ectocarpaceae</taxon>
        <taxon>Ectocarpus</taxon>
    </lineage>
</organism>
<dbReference type="InParanoid" id="D7G365"/>
<dbReference type="EMBL" id="FN649734">
    <property type="protein sequence ID" value="CBJ26912.1"/>
    <property type="molecule type" value="Genomic_DNA"/>
</dbReference>
<dbReference type="AlphaFoldDB" id="D7G365"/>
<gene>
    <name evidence="1" type="ORF">Esi_0050_0025</name>
</gene>
<dbReference type="EMBL" id="FN648708">
    <property type="protein sequence ID" value="CBJ26912.1"/>
    <property type="molecule type" value="Genomic_DNA"/>
</dbReference>
<accession>D7G365</accession>
<reference evidence="1 2" key="1">
    <citation type="journal article" date="2010" name="Nature">
        <title>The Ectocarpus genome and the independent evolution of multicellularity in brown algae.</title>
        <authorList>
            <person name="Cock J.M."/>
            <person name="Sterck L."/>
            <person name="Rouze P."/>
            <person name="Scornet D."/>
            <person name="Allen A.E."/>
            <person name="Amoutzias G."/>
            <person name="Anthouard V."/>
            <person name="Artiguenave F."/>
            <person name="Aury J.M."/>
            <person name="Badger J.H."/>
            <person name="Beszteri B."/>
            <person name="Billiau K."/>
            <person name="Bonnet E."/>
            <person name="Bothwell J.H."/>
            <person name="Bowler C."/>
            <person name="Boyen C."/>
            <person name="Brownlee C."/>
            <person name="Carrano C.J."/>
            <person name="Charrier B."/>
            <person name="Cho G.Y."/>
            <person name="Coelho S.M."/>
            <person name="Collen J."/>
            <person name="Corre E."/>
            <person name="Da Silva C."/>
            <person name="Delage L."/>
            <person name="Delaroque N."/>
            <person name="Dittami S.M."/>
            <person name="Doulbeau S."/>
            <person name="Elias M."/>
            <person name="Farnham G."/>
            <person name="Gachon C.M."/>
            <person name="Gschloessl B."/>
            <person name="Heesch S."/>
            <person name="Jabbari K."/>
            <person name="Jubin C."/>
            <person name="Kawai H."/>
            <person name="Kimura K."/>
            <person name="Kloareg B."/>
            <person name="Kupper F.C."/>
            <person name="Lang D."/>
            <person name="Le Bail A."/>
            <person name="Leblanc C."/>
            <person name="Lerouge P."/>
            <person name="Lohr M."/>
            <person name="Lopez P.J."/>
            <person name="Martens C."/>
            <person name="Maumus F."/>
            <person name="Michel G."/>
            <person name="Miranda-Saavedra D."/>
            <person name="Morales J."/>
            <person name="Moreau H."/>
            <person name="Motomura T."/>
            <person name="Nagasato C."/>
            <person name="Napoli C.A."/>
            <person name="Nelson D.R."/>
            <person name="Nyvall-Collen P."/>
            <person name="Peters A.F."/>
            <person name="Pommier C."/>
            <person name="Potin P."/>
            <person name="Poulain J."/>
            <person name="Quesneville H."/>
            <person name="Read B."/>
            <person name="Rensing S.A."/>
            <person name="Ritter A."/>
            <person name="Rousvoal S."/>
            <person name="Samanta M."/>
            <person name="Samson G."/>
            <person name="Schroeder D.C."/>
            <person name="Segurens B."/>
            <person name="Strittmatter M."/>
            <person name="Tonon T."/>
            <person name="Tregear J.W."/>
            <person name="Valentin K."/>
            <person name="von Dassow P."/>
            <person name="Yamagishi T."/>
            <person name="Van de Peer Y."/>
            <person name="Wincker P."/>
        </authorList>
    </citation>
    <scope>NUCLEOTIDE SEQUENCE [LARGE SCALE GENOMIC DNA]</scope>
    <source>
        <strain evidence="2">Ec32 / CCAP1310/4</strain>
    </source>
</reference>
<keyword evidence="2" id="KW-1185">Reference proteome</keyword>
<evidence type="ECO:0000313" key="1">
    <source>
        <dbReference type="EMBL" id="CBJ26912.1"/>
    </source>
</evidence>
<proteinExistence type="predicted"/>
<dbReference type="Proteomes" id="UP000002630">
    <property type="component" value="Linkage Group LG09"/>
</dbReference>
<protein>
    <submittedName>
        <fullName evidence="1">Uncharacterized protein</fullName>
    </submittedName>
</protein>
<name>D7G365_ECTSI</name>